<dbReference type="InterPro" id="IPR016035">
    <property type="entry name" value="Acyl_Trfase/lysoPLipase"/>
</dbReference>
<comment type="caution">
    <text evidence="9">The sequence shown here is derived from an EMBL/GenBank/DDBJ whole genome shotgun (WGS) entry which is preliminary data.</text>
</comment>
<dbReference type="FunFam" id="3.40.1090.10:FF:000005">
    <property type="entry name" value="Patatin"/>
    <property type="match status" value="1"/>
</dbReference>
<sequence>MSSHQMERSKSAIQPPTYGNLITILSIDGGGVRGLIPATILTFLEKQLQELDGEEARIADYFDVIAGTSTGGLVTSMLTVPNVEDRPLFTAEDIKAFYLEYCPRIFPQYTGPFAGLRNTVKAISGPRYTGRFFRELVKETLGTTRLGHTMTNVVIPAFDIKRLQPTIFSTYELKHTPSLNAYLSDICISTAAAPTFLPAHHFQTEYLEGKTREFHLIDGCLAANNPSLLAISQVTKEILKGNSDFFPIRPTDYTRFLVISLGTGSTKYQEKYNAKKASKWGVLGWLVSGGSTPLVDAFTEASADMVDLHLAVVFKALHSENNYLRIHDDTLTGALSSVDIATKKNLKDLVNIGEGLLQKPVSRINMDTGIFEPSKTEGTNEQALKRFAKLLSSERRLREMRSPHPSAFKFKKHP</sequence>
<evidence type="ECO:0000259" key="8">
    <source>
        <dbReference type="PROSITE" id="PS51635"/>
    </source>
</evidence>
<dbReference type="Proteomes" id="UP000541444">
    <property type="component" value="Unassembled WGS sequence"/>
</dbReference>
<keyword evidence="4 6" id="KW-0442">Lipid degradation</keyword>
<dbReference type="PANTHER" id="PTHR32176:SF109">
    <property type="entry name" value="PATATIN-LIKE PROTEIN 2"/>
    <property type="match status" value="1"/>
</dbReference>
<dbReference type="InterPro" id="IPR002641">
    <property type="entry name" value="PNPLA_dom"/>
</dbReference>
<evidence type="ECO:0000256" key="3">
    <source>
        <dbReference type="ARBA" id="ARBA00022821"/>
    </source>
</evidence>
<gene>
    <name evidence="9" type="ORF">GIB67_017554</name>
</gene>
<comment type="function">
    <text evidence="7">Lipolytic acyl hydrolase (LAH).</text>
</comment>
<accession>A0A7J7LMR6</accession>
<comment type="domain">
    <text evidence="7">The nitrogen atoms of the two glycine residues in the GGXR motif define the oxyanion hole, and stabilize the oxyanion that forms during the nucleophilic attack by the catalytic serine during substrate cleavage.</text>
</comment>
<evidence type="ECO:0000256" key="6">
    <source>
        <dbReference type="PROSITE-ProRule" id="PRU01161"/>
    </source>
</evidence>
<dbReference type="OrthoDB" id="1658288at2759"/>
<reference evidence="9 10" key="1">
    <citation type="journal article" date="2020" name="IScience">
        <title>Genome Sequencing of the Endangered Kingdonia uniflora (Circaeasteraceae, Ranunculales) Reveals Potential Mechanisms of Evolutionary Specialization.</title>
        <authorList>
            <person name="Sun Y."/>
            <person name="Deng T."/>
            <person name="Zhang A."/>
            <person name="Moore M.J."/>
            <person name="Landis J.B."/>
            <person name="Lin N."/>
            <person name="Zhang H."/>
            <person name="Zhang X."/>
            <person name="Huang J."/>
            <person name="Zhang X."/>
            <person name="Sun H."/>
            <person name="Wang H."/>
        </authorList>
    </citation>
    <scope>NUCLEOTIDE SEQUENCE [LARGE SCALE GENOMIC DNA]</scope>
    <source>
        <strain evidence="9">TB1705</strain>
        <tissue evidence="9">Leaf</tissue>
    </source>
</reference>
<feature type="short sequence motif" description="GXSXG" evidence="6">
    <location>
        <begin position="67"/>
        <end position="71"/>
    </location>
</feature>
<feature type="domain" description="PNPLA" evidence="8">
    <location>
        <begin position="25"/>
        <end position="231"/>
    </location>
</feature>
<dbReference type="GO" id="GO:0004620">
    <property type="term" value="F:phospholipase activity"/>
    <property type="evidence" value="ECO:0007669"/>
    <property type="project" value="TreeGrafter"/>
</dbReference>
<evidence type="ECO:0000256" key="1">
    <source>
        <dbReference type="ARBA" id="ARBA00010240"/>
    </source>
</evidence>
<dbReference type="GO" id="GO:0006952">
    <property type="term" value="P:defense response"/>
    <property type="evidence" value="ECO:0007669"/>
    <property type="project" value="UniProtKB-KW"/>
</dbReference>
<evidence type="ECO:0000256" key="4">
    <source>
        <dbReference type="ARBA" id="ARBA00022963"/>
    </source>
</evidence>
<evidence type="ECO:0000313" key="10">
    <source>
        <dbReference type="Proteomes" id="UP000541444"/>
    </source>
</evidence>
<dbReference type="GO" id="GO:0016042">
    <property type="term" value="P:lipid catabolic process"/>
    <property type="evidence" value="ECO:0007669"/>
    <property type="project" value="UniProtKB-UniRule"/>
</dbReference>
<dbReference type="GO" id="GO:0047372">
    <property type="term" value="F:monoacylglycerol lipase activity"/>
    <property type="evidence" value="ECO:0007669"/>
    <property type="project" value="TreeGrafter"/>
</dbReference>
<organism evidence="9 10">
    <name type="scientific">Kingdonia uniflora</name>
    <dbReference type="NCBI Taxonomy" id="39325"/>
    <lineage>
        <taxon>Eukaryota</taxon>
        <taxon>Viridiplantae</taxon>
        <taxon>Streptophyta</taxon>
        <taxon>Embryophyta</taxon>
        <taxon>Tracheophyta</taxon>
        <taxon>Spermatophyta</taxon>
        <taxon>Magnoliopsida</taxon>
        <taxon>Ranunculales</taxon>
        <taxon>Circaeasteraceae</taxon>
        <taxon>Kingdonia</taxon>
    </lineage>
</organism>
<feature type="active site" description="Nucleophile" evidence="6">
    <location>
        <position position="69"/>
    </location>
</feature>
<keyword evidence="3" id="KW-0611">Plant defense</keyword>
<evidence type="ECO:0000256" key="5">
    <source>
        <dbReference type="ARBA" id="ARBA00023098"/>
    </source>
</evidence>
<feature type="active site" description="Proton acceptor" evidence="6">
    <location>
        <position position="218"/>
    </location>
</feature>
<feature type="short sequence motif" description="GXGXXG" evidence="6">
    <location>
        <begin position="29"/>
        <end position="34"/>
    </location>
</feature>
<dbReference type="Gene3D" id="3.40.1090.10">
    <property type="entry name" value="Cytosolic phospholipase A2 catalytic domain"/>
    <property type="match status" value="1"/>
</dbReference>
<evidence type="ECO:0000256" key="7">
    <source>
        <dbReference type="RuleBase" id="RU361262"/>
    </source>
</evidence>
<dbReference type="Pfam" id="PF01734">
    <property type="entry name" value="Patatin"/>
    <property type="match status" value="1"/>
</dbReference>
<dbReference type="PANTHER" id="PTHR32176">
    <property type="entry name" value="XYLOSE ISOMERASE"/>
    <property type="match status" value="1"/>
</dbReference>
<keyword evidence="5 6" id="KW-0443">Lipid metabolism</keyword>
<dbReference type="PROSITE" id="PS51635">
    <property type="entry name" value="PNPLA"/>
    <property type="match status" value="1"/>
</dbReference>
<comment type="similarity">
    <text evidence="1 7">Belongs to the patatin family.</text>
</comment>
<dbReference type="SUPFAM" id="SSF52151">
    <property type="entry name" value="FabD/lysophospholipase-like"/>
    <property type="match status" value="1"/>
</dbReference>
<evidence type="ECO:0000256" key="2">
    <source>
        <dbReference type="ARBA" id="ARBA00022801"/>
    </source>
</evidence>
<proteinExistence type="inferred from homology"/>
<keyword evidence="2 6" id="KW-0378">Hydrolase</keyword>
<dbReference type="EC" id="3.1.1.-" evidence="7"/>
<dbReference type="CDD" id="cd07214">
    <property type="entry name" value="Pat17_isozyme_like"/>
    <property type="match status" value="1"/>
</dbReference>
<evidence type="ECO:0000313" key="9">
    <source>
        <dbReference type="EMBL" id="KAF6143946.1"/>
    </source>
</evidence>
<dbReference type="AlphaFoldDB" id="A0A7J7LMR6"/>
<name>A0A7J7LMR6_9MAGN</name>
<keyword evidence="10" id="KW-1185">Reference proteome</keyword>
<comment type="caution">
    <text evidence="6">Lacks conserved residue(s) required for the propagation of feature annotation.</text>
</comment>
<protein>
    <recommendedName>
        <fullName evidence="7">Patatin</fullName>
        <ecNumber evidence="7">3.1.1.-</ecNumber>
    </recommendedName>
</protein>
<dbReference type="EMBL" id="JACGCM010002156">
    <property type="protein sequence ID" value="KAF6143946.1"/>
    <property type="molecule type" value="Genomic_DNA"/>
</dbReference>